<organism evidence="17 19">
    <name type="scientific">Alkalihalobacillus alcalophilus ATCC 27647 = CGMCC 1.3604</name>
    <dbReference type="NCBI Taxonomy" id="1218173"/>
    <lineage>
        <taxon>Bacteria</taxon>
        <taxon>Bacillati</taxon>
        <taxon>Bacillota</taxon>
        <taxon>Bacilli</taxon>
        <taxon>Bacillales</taxon>
        <taxon>Bacillaceae</taxon>
        <taxon>Alkalihalobacillus</taxon>
    </lineage>
</organism>
<feature type="transmembrane region" description="Helical" evidence="14">
    <location>
        <begin position="160"/>
        <end position="181"/>
    </location>
</feature>
<dbReference type="STRING" id="1218173.BALCAV_0214135"/>
<keyword evidence="6" id="KW-0808">Transferase</keyword>
<evidence type="ECO:0000259" key="16">
    <source>
        <dbReference type="PROSITE" id="PS50885"/>
    </source>
</evidence>
<evidence type="ECO:0000256" key="13">
    <source>
        <dbReference type="ARBA" id="ARBA00023136"/>
    </source>
</evidence>
<evidence type="ECO:0000256" key="9">
    <source>
        <dbReference type="ARBA" id="ARBA00022777"/>
    </source>
</evidence>
<keyword evidence="8" id="KW-0547">Nucleotide-binding</keyword>
<keyword evidence="7 14" id="KW-0812">Transmembrane</keyword>
<dbReference type="EMBL" id="ALPT02000046">
    <property type="protein sequence ID" value="KGA96807.1"/>
    <property type="molecule type" value="Genomic_DNA"/>
</dbReference>
<dbReference type="SMART" id="SM00388">
    <property type="entry name" value="HisKA"/>
    <property type="match status" value="1"/>
</dbReference>
<evidence type="ECO:0000313" key="20">
    <source>
        <dbReference type="Proteomes" id="UP000297014"/>
    </source>
</evidence>
<keyword evidence="13 14" id="KW-0472">Membrane</keyword>
<dbReference type="Pfam" id="PF00512">
    <property type="entry name" value="HisKA"/>
    <property type="match status" value="1"/>
</dbReference>
<keyword evidence="9 18" id="KW-0418">Kinase</keyword>
<dbReference type="Proteomes" id="UP000002754">
    <property type="component" value="Unassembled WGS sequence"/>
</dbReference>
<evidence type="ECO:0000259" key="15">
    <source>
        <dbReference type="PROSITE" id="PS50109"/>
    </source>
</evidence>
<keyword evidence="4" id="KW-1003">Cell membrane</keyword>
<keyword evidence="19" id="KW-1185">Reference proteome</keyword>
<dbReference type="PROSITE" id="PS50109">
    <property type="entry name" value="HIS_KIN"/>
    <property type="match status" value="1"/>
</dbReference>
<dbReference type="SMART" id="SM00304">
    <property type="entry name" value="HAMP"/>
    <property type="match status" value="1"/>
</dbReference>
<keyword evidence="10" id="KW-0067">ATP-binding</keyword>
<proteinExistence type="predicted"/>
<reference evidence="17 19" key="1">
    <citation type="journal article" date="2014" name="Genome Announc.">
        <title>Draft Genome Sequence of Bacillus alcalophilus AV1934, a Classic Alkaliphile Isolated from Human Feces in 1934.</title>
        <authorList>
            <person name="Attie O."/>
            <person name="Jayaprakash A."/>
            <person name="Shah H."/>
            <person name="Paulsen I.T."/>
            <person name="Morino M."/>
            <person name="Takahashi Y."/>
            <person name="Narumi I."/>
            <person name="Sachidanandam R."/>
            <person name="Satoh K."/>
            <person name="Ito M."/>
            <person name="Krulwich T.A."/>
        </authorList>
    </citation>
    <scope>NUCLEOTIDE SEQUENCE [LARGE SCALE GENOMIC DNA]</scope>
    <source>
        <strain evidence="17 19">AV1934</strain>
    </source>
</reference>
<dbReference type="InterPro" id="IPR036890">
    <property type="entry name" value="HATPase_C_sf"/>
</dbReference>
<evidence type="ECO:0000313" key="19">
    <source>
        <dbReference type="Proteomes" id="UP000002754"/>
    </source>
</evidence>
<dbReference type="InterPro" id="IPR003661">
    <property type="entry name" value="HisK_dim/P_dom"/>
</dbReference>
<dbReference type="Gene3D" id="1.10.287.130">
    <property type="match status" value="1"/>
</dbReference>
<dbReference type="PANTHER" id="PTHR45528">
    <property type="entry name" value="SENSOR HISTIDINE KINASE CPXA"/>
    <property type="match status" value="1"/>
</dbReference>
<keyword evidence="5" id="KW-0597">Phosphoprotein</keyword>
<evidence type="ECO:0000256" key="7">
    <source>
        <dbReference type="ARBA" id="ARBA00022692"/>
    </source>
</evidence>
<evidence type="ECO:0000256" key="8">
    <source>
        <dbReference type="ARBA" id="ARBA00022741"/>
    </source>
</evidence>
<dbReference type="CDD" id="cd00082">
    <property type="entry name" value="HisKA"/>
    <property type="match status" value="1"/>
</dbReference>
<dbReference type="SMART" id="SM00387">
    <property type="entry name" value="HATPase_c"/>
    <property type="match status" value="1"/>
</dbReference>
<comment type="subcellular location">
    <subcellularLocation>
        <location evidence="2">Cell membrane</location>
        <topology evidence="2">Multi-pass membrane protein</topology>
    </subcellularLocation>
</comment>
<comment type="catalytic activity">
    <reaction evidence="1">
        <text>ATP + protein L-histidine = ADP + protein N-phospho-L-histidine.</text>
        <dbReference type="EC" id="2.7.13.3"/>
    </reaction>
</comment>
<dbReference type="Gene3D" id="3.30.565.10">
    <property type="entry name" value="Histidine kinase-like ATPase, C-terminal domain"/>
    <property type="match status" value="1"/>
</dbReference>
<feature type="domain" description="Histidine kinase" evidence="15">
    <location>
        <begin position="250"/>
        <end position="485"/>
    </location>
</feature>
<accession>A0A094YTL9</accession>
<dbReference type="SUPFAM" id="SSF55874">
    <property type="entry name" value="ATPase domain of HSP90 chaperone/DNA topoisomerase II/histidine kinase"/>
    <property type="match status" value="1"/>
</dbReference>
<dbReference type="Pfam" id="PF00672">
    <property type="entry name" value="HAMP"/>
    <property type="match status" value="1"/>
</dbReference>
<dbReference type="eggNOG" id="COG2205">
    <property type="taxonomic scope" value="Bacteria"/>
</dbReference>
<dbReference type="InterPro" id="IPR003660">
    <property type="entry name" value="HAMP_dom"/>
</dbReference>
<evidence type="ECO:0000256" key="11">
    <source>
        <dbReference type="ARBA" id="ARBA00022989"/>
    </source>
</evidence>
<comment type="caution">
    <text evidence="17">The sequence shown here is derived from an EMBL/GenBank/DDBJ whole genome shotgun (WGS) entry which is preliminary data.</text>
</comment>
<dbReference type="EMBL" id="JALP01000002">
    <property type="protein sequence ID" value="THG92406.1"/>
    <property type="molecule type" value="Genomic_DNA"/>
</dbReference>
<dbReference type="InterPro" id="IPR050398">
    <property type="entry name" value="HssS/ArlS-like"/>
</dbReference>
<dbReference type="InterPro" id="IPR003594">
    <property type="entry name" value="HATPase_dom"/>
</dbReference>
<evidence type="ECO:0000256" key="6">
    <source>
        <dbReference type="ARBA" id="ARBA00022679"/>
    </source>
</evidence>
<dbReference type="PANTHER" id="PTHR45528:SF1">
    <property type="entry name" value="SENSOR HISTIDINE KINASE CPXA"/>
    <property type="match status" value="1"/>
</dbReference>
<dbReference type="Gene3D" id="6.10.340.10">
    <property type="match status" value="1"/>
</dbReference>
<feature type="domain" description="HAMP" evidence="16">
    <location>
        <begin position="183"/>
        <end position="235"/>
    </location>
</feature>
<reference evidence="18 20" key="2">
    <citation type="submission" date="2014-01" db="EMBL/GenBank/DDBJ databases">
        <title>Draft genome sequencing of Bacillus alcalophilus CGMCC 1.3604.</title>
        <authorList>
            <person name="Yang J."/>
            <person name="Diao L."/>
            <person name="Yang S."/>
        </authorList>
    </citation>
    <scope>NUCLEOTIDE SEQUENCE [LARGE SCALE GENOMIC DNA]</scope>
    <source>
        <strain evidence="18 20">CGMCC 1.3604</strain>
    </source>
</reference>
<evidence type="ECO:0000256" key="12">
    <source>
        <dbReference type="ARBA" id="ARBA00023012"/>
    </source>
</evidence>
<evidence type="ECO:0000256" key="10">
    <source>
        <dbReference type="ARBA" id="ARBA00022840"/>
    </source>
</evidence>
<dbReference type="AlphaFoldDB" id="A0A094YTL9"/>
<dbReference type="GO" id="GO:0005886">
    <property type="term" value="C:plasma membrane"/>
    <property type="evidence" value="ECO:0007669"/>
    <property type="project" value="UniProtKB-SubCell"/>
</dbReference>
<dbReference type="OrthoDB" id="335833at2"/>
<dbReference type="Pfam" id="PF02518">
    <property type="entry name" value="HATPase_c"/>
    <property type="match status" value="1"/>
</dbReference>
<evidence type="ECO:0000256" key="4">
    <source>
        <dbReference type="ARBA" id="ARBA00022475"/>
    </source>
</evidence>
<dbReference type="EC" id="2.7.13.3" evidence="3"/>
<dbReference type="SUPFAM" id="SSF47384">
    <property type="entry name" value="Homodimeric domain of signal transducing histidine kinase"/>
    <property type="match status" value="1"/>
</dbReference>
<evidence type="ECO:0000313" key="17">
    <source>
        <dbReference type="EMBL" id="KGA96807.1"/>
    </source>
</evidence>
<dbReference type="InterPro" id="IPR004358">
    <property type="entry name" value="Sig_transdc_His_kin-like_C"/>
</dbReference>
<keyword evidence="11 14" id="KW-1133">Transmembrane helix</keyword>
<evidence type="ECO:0000256" key="5">
    <source>
        <dbReference type="ARBA" id="ARBA00022553"/>
    </source>
</evidence>
<evidence type="ECO:0000256" key="2">
    <source>
        <dbReference type="ARBA" id="ARBA00004651"/>
    </source>
</evidence>
<dbReference type="CDD" id="cd06225">
    <property type="entry name" value="HAMP"/>
    <property type="match status" value="1"/>
</dbReference>
<dbReference type="PROSITE" id="PS50885">
    <property type="entry name" value="HAMP"/>
    <property type="match status" value="1"/>
</dbReference>
<evidence type="ECO:0000313" key="18">
    <source>
        <dbReference type="EMBL" id="THG92406.1"/>
    </source>
</evidence>
<gene>
    <name evidence="18" type="ORF">AJ85_04930</name>
    <name evidence="17" type="ORF">BALCAV_0214135</name>
</gene>
<keyword evidence="12" id="KW-0902">Two-component regulatory system</keyword>
<dbReference type="GO" id="GO:0000155">
    <property type="term" value="F:phosphorelay sensor kinase activity"/>
    <property type="evidence" value="ECO:0007669"/>
    <property type="project" value="InterPro"/>
</dbReference>
<name>A0A094YTL9_ALKAL</name>
<evidence type="ECO:0000256" key="3">
    <source>
        <dbReference type="ARBA" id="ARBA00012438"/>
    </source>
</evidence>
<dbReference type="GO" id="GO:0005524">
    <property type="term" value="F:ATP binding"/>
    <property type="evidence" value="ECO:0007669"/>
    <property type="project" value="UniProtKB-KW"/>
</dbReference>
<dbReference type="RefSeq" id="WP_003320459.1">
    <property type="nucleotide sequence ID" value="NZ_ALPT02000046.1"/>
</dbReference>
<dbReference type="InterPro" id="IPR005467">
    <property type="entry name" value="His_kinase_dom"/>
</dbReference>
<dbReference type="InterPro" id="IPR036097">
    <property type="entry name" value="HisK_dim/P_sf"/>
</dbReference>
<feature type="transmembrane region" description="Helical" evidence="14">
    <location>
        <begin position="7"/>
        <end position="29"/>
    </location>
</feature>
<dbReference type="PRINTS" id="PR00344">
    <property type="entry name" value="BCTRLSENSOR"/>
</dbReference>
<sequence>MKLKSFLMFSYLIVMILPVAVLYLLYLGLNQYWQQEYFRQQTEATLQFAHIEELLKDPGLYDFNPLETYDMVADLTSDNIAITLYRSDGLVLYQSHQRDFKPYFSFTNVHNLYRNIGDIETTHQNYRLKQPVLSQAELKGFYEITIARDAWLQTYQNYNYYYLALFIAIFTLIYLIVLFLLHYKLNKPLKSLEHQMDAFAKGKQTEKIIPRSNDEISRLILHFENMKNELIKQNDAVKNQQNEKEWIVSTLSHDLKTPLTVIRTYSEALLKGTNLTEQEKRDYEQILFEKMQYMEHLINDLAIYTSIQSPSFQPKLVKVDGEEFFDMLLSGYEELAADKDISLQLIVDAPGEYLLDPKQMIRVVDNLVENGLRYTNKGNVLSLAVISSNQNLPEWVFSPFKQELEHFRQNDTLLLVQNEGSFIPEDQLLYVLQPFYQVEQARTKGGSSGLGLSIAQLLMQKQKGDLTICSKADFGTLVACRLPER</sequence>
<evidence type="ECO:0000256" key="1">
    <source>
        <dbReference type="ARBA" id="ARBA00000085"/>
    </source>
</evidence>
<dbReference type="Proteomes" id="UP000297014">
    <property type="component" value="Unassembled WGS sequence"/>
</dbReference>
<dbReference type="SUPFAM" id="SSF158472">
    <property type="entry name" value="HAMP domain-like"/>
    <property type="match status" value="1"/>
</dbReference>
<protein>
    <recommendedName>
        <fullName evidence="3">histidine kinase</fullName>
        <ecNumber evidence="3">2.7.13.3</ecNumber>
    </recommendedName>
</protein>
<evidence type="ECO:0000256" key="14">
    <source>
        <dbReference type="SAM" id="Phobius"/>
    </source>
</evidence>